<feature type="compositionally biased region" description="Low complexity" evidence="4">
    <location>
        <begin position="467"/>
        <end position="481"/>
    </location>
</feature>
<dbReference type="Pfam" id="PF00104">
    <property type="entry name" value="Hormone_recep"/>
    <property type="match status" value="2"/>
</dbReference>
<dbReference type="Gene3D" id="1.10.565.10">
    <property type="entry name" value="Retinoid X Receptor"/>
    <property type="match status" value="2"/>
</dbReference>
<dbReference type="AlphaFoldDB" id="A0A183A6V0"/>
<name>A0A183A6V0_9TREM</name>
<dbReference type="OrthoDB" id="5771769at2759"/>
<dbReference type="WBParaSite" id="ECPE_0000268801-mRNA-1">
    <property type="protein sequence ID" value="ECPE_0000268801-mRNA-1"/>
    <property type="gene ID" value="ECPE_0000268801"/>
</dbReference>
<keyword evidence="3" id="KW-0675">Receptor</keyword>
<sequence>MAERNGLIDRITDAAAVAAAAAAGFPSSSTDGGLADPVNRGSHVFFAAGELPHSLVRFDAHSIPTSLTYFTESQLFSPISSFREKSMLEEACEQQSQQQQSQQQQHQQSHQSEQSAAHHHDHSMTSMDYQLQPMTTGPLTGSHLTVGLVDNATSASYQYYSQSHHTVGSTYASAMLPPTQSMHETHETHESPHSSAINMYDLQPAEVDPSMSASKGMSCAMLSSSLIEVDTSPTPEKTEPSETLDPVSLGVSSLCLICGDRATAVQNERDKISNRPLAFDSITSGQSLLDLQQLLNAESRAQSLIQNKQNIGLLSRSSQDATTTSSDDIPTDPGESTQQFADVTDICDSIKTQLMFLIEWAKNLPSFGTLKMNDQVALLQSHAGEMLILGAVWRSLSKTNYSRIYSEEARTSNPITTATPGSRAVECSGLQSKPRRKSSSIHSSQHTQLQNTMGWSSLPETEIRPHSSSSHTSESSQNSPSLAQSQPPQAALSVSSSLTGQQQQSVITQMSSTPNPMVLEPETMKATGLMAPDPGFEHQPQLILLGNSRIISRHSPQQEIADIANQILDQLYQPMLELCLEDAEIACLRAIIFFDPNCSNLSDHGRHVARACQYQIQTELMHLMNDKLYLPQGRFGALLLLLPDLRSITYRMIDRLQIAKQMGLTRLDGLLSDILLSGYDLSERCTGKPNEPLQTTEPEGMTGDIHPGEDKLEYPATTLTLYSRGSAAINVPTTGLNEQSVCEYTNTNVGIIVPTSTQRSSSSARTTQSDQTGLTRLFDRDLAQSAIPSAMSGASHTPSQSTTRTGLMSGSTAFVPYVQRQPTAAQQNPVESYMSTAATARLGWADFGFGRSHMSGSMFDYAYQHAPDSELVHYPGRRFSSGESESRPSFLLHVPHESFEHSIGPSSSFDTSSAQVSGSIPLDITSYESAGYYTTGHASLHLSPSSSNDPVGRSGLAFIPSSCTAPEITSTNTASSASPSATRADLVPRLMGNMFSHMFSADSQNEDTLYPFYHSNP</sequence>
<evidence type="ECO:0000313" key="8">
    <source>
        <dbReference type="WBParaSite" id="ECPE_0000268801-mRNA-1"/>
    </source>
</evidence>
<protein>
    <submittedName>
        <fullName evidence="8">NR LBD domain-containing protein</fullName>
    </submittedName>
</protein>
<evidence type="ECO:0000313" key="6">
    <source>
        <dbReference type="EMBL" id="VDP67154.1"/>
    </source>
</evidence>
<dbReference type="PRINTS" id="PR00398">
    <property type="entry name" value="STRDHORMONER"/>
</dbReference>
<feature type="compositionally biased region" description="Low complexity" evidence="4">
    <location>
        <begin position="315"/>
        <end position="333"/>
    </location>
</feature>
<evidence type="ECO:0000256" key="4">
    <source>
        <dbReference type="SAM" id="MobiDB-lite"/>
    </source>
</evidence>
<feature type="region of interest" description="Disordered" evidence="4">
    <location>
        <begin position="755"/>
        <end position="775"/>
    </location>
</feature>
<evidence type="ECO:0000313" key="7">
    <source>
        <dbReference type="Proteomes" id="UP000272942"/>
    </source>
</evidence>
<dbReference type="InterPro" id="IPR035500">
    <property type="entry name" value="NHR-like_dom_sf"/>
</dbReference>
<feature type="region of interest" description="Disordered" evidence="4">
    <location>
        <begin position="412"/>
        <end position="517"/>
    </location>
</feature>
<keyword evidence="1" id="KW-0805">Transcription regulation</keyword>
<feature type="region of interest" description="Disordered" evidence="4">
    <location>
        <begin position="689"/>
        <end position="708"/>
    </location>
</feature>
<reference evidence="8" key="1">
    <citation type="submission" date="2016-06" db="UniProtKB">
        <authorList>
            <consortium name="WormBaseParasite"/>
        </authorList>
    </citation>
    <scope>IDENTIFICATION</scope>
</reference>
<proteinExistence type="predicted"/>
<feature type="region of interest" description="Disordered" evidence="4">
    <location>
        <begin position="315"/>
        <end position="337"/>
    </location>
</feature>
<accession>A0A183A6V0</accession>
<evidence type="ECO:0000256" key="3">
    <source>
        <dbReference type="ARBA" id="ARBA00023170"/>
    </source>
</evidence>
<dbReference type="SMART" id="SM00430">
    <property type="entry name" value="HOLI"/>
    <property type="match status" value="1"/>
</dbReference>
<keyword evidence="2" id="KW-0804">Transcription</keyword>
<keyword evidence="7" id="KW-1185">Reference proteome</keyword>
<evidence type="ECO:0000259" key="5">
    <source>
        <dbReference type="PROSITE" id="PS51843"/>
    </source>
</evidence>
<feature type="compositionally biased region" description="Low complexity" evidence="4">
    <location>
        <begin position="93"/>
        <end position="115"/>
    </location>
</feature>
<evidence type="ECO:0000256" key="1">
    <source>
        <dbReference type="ARBA" id="ARBA00023015"/>
    </source>
</evidence>
<dbReference type="InterPro" id="IPR050274">
    <property type="entry name" value="Nuclear_hormone_rcpt_NR2"/>
</dbReference>
<dbReference type="SUPFAM" id="SSF48508">
    <property type="entry name" value="Nuclear receptor ligand-binding domain"/>
    <property type="match status" value="1"/>
</dbReference>
<dbReference type="InterPro" id="IPR001723">
    <property type="entry name" value="Nuclear_hrmn_rcpt"/>
</dbReference>
<feature type="domain" description="NR LBD" evidence="5">
    <location>
        <begin position="290"/>
        <end position="678"/>
    </location>
</feature>
<dbReference type="PANTHER" id="PTHR24083">
    <property type="entry name" value="NUCLEAR HORMONE RECEPTOR"/>
    <property type="match status" value="1"/>
</dbReference>
<dbReference type="EMBL" id="UZAN01039785">
    <property type="protein sequence ID" value="VDP67154.1"/>
    <property type="molecule type" value="Genomic_DNA"/>
</dbReference>
<evidence type="ECO:0000256" key="2">
    <source>
        <dbReference type="ARBA" id="ARBA00023163"/>
    </source>
</evidence>
<feature type="compositionally biased region" description="Polar residues" evidence="4">
    <location>
        <begin position="440"/>
        <end position="459"/>
    </location>
</feature>
<gene>
    <name evidence="6" type="ORF">ECPE_LOCUS2685</name>
</gene>
<reference evidence="6 7" key="2">
    <citation type="submission" date="2018-11" db="EMBL/GenBank/DDBJ databases">
        <authorList>
            <consortium name="Pathogen Informatics"/>
        </authorList>
    </citation>
    <scope>NUCLEOTIDE SEQUENCE [LARGE SCALE GENOMIC DNA]</scope>
    <source>
        <strain evidence="6 7">Egypt</strain>
    </source>
</reference>
<dbReference type="InterPro" id="IPR000536">
    <property type="entry name" value="Nucl_hrmn_rcpt_lig-bd"/>
</dbReference>
<feature type="compositionally biased region" description="Low complexity" evidence="4">
    <location>
        <begin position="755"/>
        <end position="772"/>
    </location>
</feature>
<feature type="region of interest" description="Disordered" evidence="4">
    <location>
        <begin position="788"/>
        <end position="807"/>
    </location>
</feature>
<feature type="region of interest" description="Disordered" evidence="4">
    <location>
        <begin position="89"/>
        <end position="125"/>
    </location>
</feature>
<dbReference type="Proteomes" id="UP000272942">
    <property type="component" value="Unassembled WGS sequence"/>
</dbReference>
<organism evidence="8">
    <name type="scientific">Echinostoma caproni</name>
    <dbReference type="NCBI Taxonomy" id="27848"/>
    <lineage>
        <taxon>Eukaryota</taxon>
        <taxon>Metazoa</taxon>
        <taxon>Spiralia</taxon>
        <taxon>Lophotrochozoa</taxon>
        <taxon>Platyhelminthes</taxon>
        <taxon>Trematoda</taxon>
        <taxon>Digenea</taxon>
        <taxon>Plagiorchiida</taxon>
        <taxon>Echinostomata</taxon>
        <taxon>Echinostomatoidea</taxon>
        <taxon>Echinostomatidae</taxon>
        <taxon>Echinostoma</taxon>
    </lineage>
</organism>
<dbReference type="PROSITE" id="PS51843">
    <property type="entry name" value="NR_LBD"/>
    <property type="match status" value="1"/>
</dbReference>
<feature type="compositionally biased region" description="Polar residues" evidence="4">
    <location>
        <begin position="482"/>
        <end position="515"/>
    </location>
</feature>
<feature type="compositionally biased region" description="Polar residues" evidence="4">
    <location>
        <begin position="792"/>
        <end position="807"/>
    </location>
</feature>